<gene>
    <name evidence="2" type="ORF">CSSPJE1EN1_LOCUS21654</name>
</gene>
<keyword evidence="3" id="KW-1185">Reference proteome</keyword>
<dbReference type="PRINTS" id="PR00081">
    <property type="entry name" value="GDHRDH"/>
</dbReference>
<dbReference type="Gene3D" id="3.90.180.10">
    <property type="entry name" value="Medium-chain alcohol dehydrogenases, catalytic domain"/>
    <property type="match status" value="1"/>
</dbReference>
<reference evidence="2" key="1">
    <citation type="submission" date="2024-02" db="EMBL/GenBank/DDBJ databases">
        <authorList>
            <consortium name="ELIXIR-Norway"/>
            <consortium name="Elixir Norway"/>
        </authorList>
    </citation>
    <scope>NUCLEOTIDE SEQUENCE</scope>
</reference>
<dbReference type="SUPFAM" id="SSF51735">
    <property type="entry name" value="NAD(P)-binding Rossmann-fold domains"/>
    <property type="match status" value="2"/>
</dbReference>
<dbReference type="InterPro" id="IPR002347">
    <property type="entry name" value="SDR_fam"/>
</dbReference>
<dbReference type="PANTHER" id="PTHR43677:SF3">
    <property type="entry name" value="PROSTAGLANDIN REDUCTASE 3"/>
    <property type="match status" value="1"/>
</dbReference>
<dbReference type="PROSITE" id="PS01162">
    <property type="entry name" value="QOR_ZETA_CRYSTAL"/>
    <property type="match status" value="1"/>
</dbReference>
<dbReference type="Gene3D" id="3.40.50.720">
    <property type="entry name" value="NAD(P)-binding Rossmann-like Domain"/>
    <property type="match status" value="2"/>
</dbReference>
<dbReference type="SUPFAM" id="SSF50129">
    <property type="entry name" value="GroES-like"/>
    <property type="match status" value="1"/>
</dbReference>
<protein>
    <recommendedName>
        <fullName evidence="1">Enoyl reductase (ER) domain-containing protein</fullName>
    </recommendedName>
</protein>
<proteinExistence type="predicted"/>
<dbReference type="InterPro" id="IPR002364">
    <property type="entry name" value="Quin_OxRdtase/zeta-crystal_CS"/>
</dbReference>
<accession>A0ABP0XE26</accession>
<dbReference type="Pfam" id="PF00107">
    <property type="entry name" value="ADH_zinc_N"/>
    <property type="match status" value="1"/>
</dbReference>
<dbReference type="InterPro" id="IPR013154">
    <property type="entry name" value="ADH-like_N"/>
</dbReference>
<dbReference type="Pfam" id="PF00106">
    <property type="entry name" value="adh_short"/>
    <property type="match status" value="1"/>
</dbReference>
<evidence type="ECO:0000313" key="3">
    <source>
        <dbReference type="Proteomes" id="UP001497444"/>
    </source>
</evidence>
<dbReference type="Pfam" id="PF08240">
    <property type="entry name" value="ADH_N"/>
    <property type="match status" value="1"/>
</dbReference>
<feature type="domain" description="Enoyl reductase (ER)" evidence="1">
    <location>
        <begin position="299"/>
        <end position="628"/>
    </location>
</feature>
<dbReference type="PROSITE" id="PS00061">
    <property type="entry name" value="ADH_SHORT"/>
    <property type="match status" value="1"/>
</dbReference>
<dbReference type="InterPro" id="IPR013149">
    <property type="entry name" value="ADH-like_C"/>
</dbReference>
<dbReference type="InterPro" id="IPR036291">
    <property type="entry name" value="NAD(P)-bd_dom_sf"/>
</dbReference>
<dbReference type="InterPro" id="IPR020843">
    <property type="entry name" value="ER"/>
</dbReference>
<sequence length="642" mass="68977">MKIGAEQAALITGAASGIGRALALALAEKGVRITVADISEEHGYETVRLVEEVHRKLAKKLESPSAVFVQCDVSKPGNIVAAFDMHQQTFGHLDICVNNAGIGDLKSFLNDRSVDGKGSWRQTVDINLTAVIDGTRIAVQAMEGRGGVIVNVASAAGLYPSSAQPIYSASKAGVVMFTRSLSKLKAKGIRVNALCPEFIVTPLVEKMGATQRKWIENSTGYISMDKVIEGSFMLMEDESKAGACLWISNRRGFEYWPDKEEEKKYMLSSAGAKLQRKPPPHLETPPPVPKEFRKVVVHKLSADFRAATKIVTVFYKPPVKPGHILIKVLYAGVNASDINFSSGFYHGREIAATKLPYDSGFEAIGLVAGMGEGVSADAIRLGSPVATVFDGGFSEYREIAVKHAFPVPAAIPEIVAILTSGLTASIGLEQAGKMKSGETVLVTAAAGGTGQFAVQLAKIAGNKVVATCGGARKAALLRGIGVDRVIDYRQENIKLVLKREFPNGVNIVYESVGGEMFQTCMNSLAVFGRMVLIGMISQYAGETPAEGWKPGNYPGLCEKLLAKSQTLTGFYVNHYRKLFKEHIEKLYNLYSAGDLKITIDPTRFVGLNSVADAVEYLHSGHSIGKVVVQVAPDAVPAQQSRL</sequence>
<dbReference type="EMBL" id="OZ020102">
    <property type="protein sequence ID" value="CAK9276176.1"/>
    <property type="molecule type" value="Genomic_DNA"/>
</dbReference>
<dbReference type="InterPro" id="IPR011032">
    <property type="entry name" value="GroES-like_sf"/>
</dbReference>
<dbReference type="Proteomes" id="UP001497444">
    <property type="component" value="Chromosome 7"/>
</dbReference>
<evidence type="ECO:0000313" key="2">
    <source>
        <dbReference type="EMBL" id="CAK9276176.1"/>
    </source>
</evidence>
<dbReference type="PANTHER" id="PTHR43677">
    <property type="entry name" value="SHORT-CHAIN DEHYDROGENASE/REDUCTASE"/>
    <property type="match status" value="1"/>
</dbReference>
<evidence type="ECO:0000259" key="1">
    <source>
        <dbReference type="SMART" id="SM00829"/>
    </source>
</evidence>
<dbReference type="PRINTS" id="PR00080">
    <property type="entry name" value="SDRFAMILY"/>
</dbReference>
<dbReference type="InterPro" id="IPR051397">
    <property type="entry name" value="Zn-ADH-like_protein"/>
</dbReference>
<dbReference type="CDD" id="cd05323">
    <property type="entry name" value="ADH_SDR_c_like"/>
    <property type="match status" value="1"/>
</dbReference>
<dbReference type="InterPro" id="IPR020904">
    <property type="entry name" value="Sc_DH/Rdtase_CS"/>
</dbReference>
<organism evidence="2 3">
    <name type="scientific">Sphagnum jensenii</name>
    <dbReference type="NCBI Taxonomy" id="128206"/>
    <lineage>
        <taxon>Eukaryota</taxon>
        <taxon>Viridiplantae</taxon>
        <taxon>Streptophyta</taxon>
        <taxon>Embryophyta</taxon>
        <taxon>Bryophyta</taxon>
        <taxon>Sphagnophytina</taxon>
        <taxon>Sphagnopsida</taxon>
        <taxon>Sphagnales</taxon>
        <taxon>Sphagnaceae</taxon>
        <taxon>Sphagnum</taxon>
    </lineage>
</organism>
<dbReference type="SMART" id="SM00829">
    <property type="entry name" value="PKS_ER"/>
    <property type="match status" value="1"/>
</dbReference>
<name>A0ABP0XE26_9BRYO</name>